<dbReference type="PANTHER" id="PTHR22594:SF36">
    <property type="entry name" value="ASPARAGINE--TRNA LIGASE, CYTOPLASMIC 2"/>
    <property type="match status" value="1"/>
</dbReference>
<evidence type="ECO:0000256" key="1">
    <source>
        <dbReference type="ARBA" id="ARBA00022598"/>
    </source>
</evidence>
<feature type="domain" description="Aminoacyl-tRNA synthetase class II (D/K/N)" evidence="6">
    <location>
        <begin position="35"/>
        <end position="147"/>
    </location>
</feature>
<keyword evidence="1" id="KW-0436">Ligase</keyword>
<dbReference type="OMA" id="TFEAKPK"/>
<keyword evidence="2" id="KW-0547">Nucleotide-binding</keyword>
<dbReference type="Proteomes" id="UP000028999">
    <property type="component" value="Unassembled WGS sequence"/>
</dbReference>
<reference evidence="8" key="2">
    <citation type="submission" date="2014-06" db="EMBL/GenBank/DDBJ databases">
        <authorList>
            <person name="Genoscope - CEA"/>
        </authorList>
    </citation>
    <scope>NUCLEOTIDE SEQUENCE</scope>
</reference>
<evidence type="ECO:0000313" key="8">
    <source>
        <dbReference type="EMBL" id="CDY08000.1"/>
    </source>
</evidence>
<reference evidence="8 9" key="1">
    <citation type="journal article" date="2014" name="Science">
        <title>Plant genetics. Early allopolyploid evolution in the post-Neolithic Brassica napus oilseed genome.</title>
        <authorList>
            <person name="Chalhoub B."/>
            <person name="Denoeud F."/>
            <person name="Liu S."/>
            <person name="Parkin I.A."/>
            <person name="Tang H."/>
            <person name="Wang X."/>
            <person name="Chiquet J."/>
            <person name="Belcram H."/>
            <person name="Tong C."/>
            <person name="Samans B."/>
            <person name="Correa M."/>
            <person name="Da Silva C."/>
            <person name="Just J."/>
            <person name="Falentin C."/>
            <person name="Koh C.S."/>
            <person name="Le Clainche I."/>
            <person name="Bernard M."/>
            <person name="Bento P."/>
            <person name="Noel B."/>
            <person name="Labadie K."/>
            <person name="Alberti A."/>
            <person name="Charles M."/>
            <person name="Arnaud D."/>
            <person name="Guo H."/>
            <person name="Daviaud C."/>
            <person name="Alamery S."/>
            <person name="Jabbari K."/>
            <person name="Zhao M."/>
            <person name="Edger P.P."/>
            <person name="Chelaifa H."/>
            <person name="Tack D."/>
            <person name="Lassalle G."/>
            <person name="Mestiri I."/>
            <person name="Schnel N."/>
            <person name="Le Paslier M.C."/>
            <person name="Fan G."/>
            <person name="Renault V."/>
            <person name="Bayer P.E."/>
            <person name="Golicz A.A."/>
            <person name="Manoli S."/>
            <person name="Lee T.H."/>
            <person name="Thi V.H."/>
            <person name="Chalabi S."/>
            <person name="Hu Q."/>
            <person name="Fan C."/>
            <person name="Tollenaere R."/>
            <person name="Lu Y."/>
            <person name="Battail C."/>
            <person name="Shen J."/>
            <person name="Sidebottom C.H."/>
            <person name="Wang X."/>
            <person name="Canaguier A."/>
            <person name="Chauveau A."/>
            <person name="Berard A."/>
            <person name="Deniot G."/>
            <person name="Guan M."/>
            <person name="Liu Z."/>
            <person name="Sun F."/>
            <person name="Lim Y.P."/>
            <person name="Lyons E."/>
            <person name="Town C.D."/>
            <person name="Bancroft I."/>
            <person name="Wang X."/>
            <person name="Meng J."/>
            <person name="Ma J."/>
            <person name="Pires J.C."/>
            <person name="King G.J."/>
            <person name="Brunel D."/>
            <person name="Delourme R."/>
            <person name="Renard M."/>
            <person name="Aury J.M."/>
            <person name="Adams K.L."/>
            <person name="Batley J."/>
            <person name="Snowdon R.J."/>
            <person name="Tost J."/>
            <person name="Edwards D."/>
            <person name="Zhou Y."/>
            <person name="Hua W."/>
            <person name="Sharpe A.G."/>
            <person name="Paterson A.H."/>
            <person name="Guan C."/>
            <person name="Wincker P."/>
        </authorList>
    </citation>
    <scope>NUCLEOTIDE SEQUENCE [LARGE SCALE GENOMIC DNA]</scope>
    <source>
        <strain evidence="9">cv. Darmor-bzh</strain>
    </source>
</reference>
<gene>
    <name evidence="8" type="primary">BnaC03g35230D</name>
    <name evidence="7" type="ORF">DARMORV10_C03P42840.1</name>
    <name evidence="8" type="ORF">GSBRNA2T00125235001</name>
</gene>
<dbReference type="Gramene" id="CDY08000">
    <property type="protein sequence ID" value="CDY08000"/>
    <property type="gene ID" value="GSBRNA2T00125235001"/>
</dbReference>
<dbReference type="EMBL" id="HG994367">
    <property type="protein sequence ID" value="CAF1703651.1"/>
    <property type="molecule type" value="Genomic_DNA"/>
</dbReference>
<organism evidence="8 9">
    <name type="scientific">Brassica napus</name>
    <name type="common">Rape</name>
    <dbReference type="NCBI Taxonomy" id="3708"/>
    <lineage>
        <taxon>Eukaryota</taxon>
        <taxon>Viridiplantae</taxon>
        <taxon>Streptophyta</taxon>
        <taxon>Embryophyta</taxon>
        <taxon>Tracheophyta</taxon>
        <taxon>Spermatophyta</taxon>
        <taxon>Magnoliopsida</taxon>
        <taxon>eudicotyledons</taxon>
        <taxon>Gunneridae</taxon>
        <taxon>Pentapetalae</taxon>
        <taxon>rosids</taxon>
        <taxon>malvids</taxon>
        <taxon>Brassicales</taxon>
        <taxon>Brassicaceae</taxon>
        <taxon>Brassiceae</taxon>
        <taxon>Brassica</taxon>
    </lineage>
</organism>
<dbReference type="AlphaFoldDB" id="A0A078F0N0"/>
<keyword evidence="9" id="KW-1185">Reference proteome</keyword>
<evidence type="ECO:0000256" key="3">
    <source>
        <dbReference type="ARBA" id="ARBA00022840"/>
    </source>
</evidence>
<keyword evidence="3" id="KW-0067">ATP-binding</keyword>
<keyword evidence="4" id="KW-0648">Protein biosynthesis</keyword>
<evidence type="ECO:0000256" key="4">
    <source>
        <dbReference type="ARBA" id="ARBA00022917"/>
    </source>
</evidence>
<dbReference type="InterPro" id="IPR004364">
    <property type="entry name" value="Aa-tRNA-synt_II"/>
</dbReference>
<evidence type="ECO:0000259" key="6">
    <source>
        <dbReference type="Pfam" id="PF00152"/>
    </source>
</evidence>
<proteinExistence type="predicted"/>
<dbReference type="GO" id="GO:0004812">
    <property type="term" value="F:aminoacyl-tRNA ligase activity"/>
    <property type="evidence" value="ECO:0007669"/>
    <property type="project" value="UniProtKB-KW"/>
</dbReference>
<dbReference type="SMR" id="A0A078F0N0"/>
<evidence type="ECO:0000313" key="9">
    <source>
        <dbReference type="Proteomes" id="UP000028999"/>
    </source>
</evidence>
<dbReference type="InterPro" id="IPR045864">
    <property type="entry name" value="aa-tRNA-synth_II/BPL/LPL"/>
</dbReference>
<evidence type="ECO:0000313" key="7">
    <source>
        <dbReference type="EMBL" id="CAF1703651.1"/>
    </source>
</evidence>
<dbReference type="Proteomes" id="UP001295469">
    <property type="component" value="Chromosome C03"/>
</dbReference>
<dbReference type="Pfam" id="PF00152">
    <property type="entry name" value="tRNA-synt_2"/>
    <property type="match status" value="1"/>
</dbReference>
<dbReference type="PaxDb" id="3708-A0A078F0N0"/>
<protein>
    <submittedName>
        <fullName evidence="7">(rape) hypothetical protein</fullName>
    </submittedName>
    <submittedName>
        <fullName evidence="8">BnaC03g35230D protein</fullName>
    </submittedName>
</protein>
<dbReference type="GO" id="GO:0005524">
    <property type="term" value="F:ATP binding"/>
    <property type="evidence" value="ECO:0007669"/>
    <property type="project" value="UniProtKB-KW"/>
</dbReference>
<evidence type="ECO:0000256" key="2">
    <source>
        <dbReference type="ARBA" id="ARBA00022741"/>
    </source>
</evidence>
<dbReference type="PANTHER" id="PTHR22594">
    <property type="entry name" value="ASPARTYL/LYSYL-TRNA SYNTHETASE"/>
    <property type="match status" value="1"/>
</dbReference>
<dbReference type="Gene3D" id="3.30.930.10">
    <property type="entry name" value="Bira Bifunctional Protein, Domain 2"/>
    <property type="match status" value="1"/>
</dbReference>
<keyword evidence="5" id="KW-0030">Aminoacyl-tRNA synthetase</keyword>
<evidence type="ECO:0000256" key="5">
    <source>
        <dbReference type="ARBA" id="ARBA00023146"/>
    </source>
</evidence>
<name>A0A078F0N0_BRANA</name>
<reference evidence="7" key="3">
    <citation type="submission" date="2021-01" db="EMBL/GenBank/DDBJ databases">
        <authorList>
            <consortium name="Genoscope - CEA"/>
            <person name="William W."/>
        </authorList>
    </citation>
    <scope>NUCLEOTIDE SEQUENCE</scope>
</reference>
<dbReference type="SUPFAM" id="SSF55681">
    <property type="entry name" value="Class II aaRS and biotin synthetases"/>
    <property type="match status" value="1"/>
</dbReference>
<dbReference type="STRING" id="3708.A0A078F0N0"/>
<dbReference type="GO" id="GO:0006418">
    <property type="term" value="P:tRNA aminoacylation for protein translation"/>
    <property type="evidence" value="ECO:0007669"/>
    <property type="project" value="InterPro"/>
</dbReference>
<dbReference type="EMBL" id="LK031982">
    <property type="protein sequence ID" value="CDY08000.1"/>
    <property type="molecule type" value="Genomic_DNA"/>
</dbReference>
<accession>A0A078F0N0</accession>
<sequence length="155" mass="17818">MISFLYKQATTRTFEAKPKWGVALTEEHLGYLTDEICKGSVMIIHSYPKEVKPFYVRLNEDKKTVAAFDLVVPKVGVVISGSQNEDRFEILDGRVKEFGLTTKEKYEWYLDLRRHGTVRHSGISLKMEHMLLFATGLPDIKDAIPFHRSWGKANN</sequence>